<feature type="region of interest" description="Disordered" evidence="1">
    <location>
        <begin position="1"/>
        <end position="23"/>
    </location>
</feature>
<dbReference type="AlphaFoldDB" id="A0AAV4MHE7"/>
<feature type="region of interest" description="Disordered" evidence="1">
    <location>
        <begin position="51"/>
        <end position="102"/>
    </location>
</feature>
<evidence type="ECO:0000313" key="2">
    <source>
        <dbReference type="EMBL" id="GIX71887.1"/>
    </source>
</evidence>
<sequence length="102" mass="12015">MNGRMRFDKDSPISFRRSKHEPENVRCVSTAIVDRSPLHDSSQRRTIEFGHHLLSSFQDPDRHISNPRKRKLGPENEARPNFRSMTFDSEEFRHQSSQTAHQ</sequence>
<reference evidence="2 3" key="1">
    <citation type="submission" date="2021-06" db="EMBL/GenBank/DDBJ databases">
        <title>Caerostris darwini draft genome.</title>
        <authorList>
            <person name="Kono N."/>
            <person name="Arakawa K."/>
        </authorList>
    </citation>
    <scope>NUCLEOTIDE SEQUENCE [LARGE SCALE GENOMIC DNA]</scope>
</reference>
<evidence type="ECO:0000313" key="3">
    <source>
        <dbReference type="Proteomes" id="UP001054837"/>
    </source>
</evidence>
<name>A0AAV4MHE7_9ARAC</name>
<comment type="caution">
    <text evidence="2">The sequence shown here is derived from an EMBL/GenBank/DDBJ whole genome shotgun (WGS) entry which is preliminary data.</text>
</comment>
<organism evidence="2 3">
    <name type="scientific">Caerostris darwini</name>
    <dbReference type="NCBI Taxonomy" id="1538125"/>
    <lineage>
        <taxon>Eukaryota</taxon>
        <taxon>Metazoa</taxon>
        <taxon>Ecdysozoa</taxon>
        <taxon>Arthropoda</taxon>
        <taxon>Chelicerata</taxon>
        <taxon>Arachnida</taxon>
        <taxon>Araneae</taxon>
        <taxon>Araneomorphae</taxon>
        <taxon>Entelegynae</taxon>
        <taxon>Araneoidea</taxon>
        <taxon>Araneidae</taxon>
        <taxon>Caerostris</taxon>
    </lineage>
</organism>
<dbReference type="Proteomes" id="UP001054837">
    <property type="component" value="Unassembled WGS sequence"/>
</dbReference>
<evidence type="ECO:0000256" key="1">
    <source>
        <dbReference type="SAM" id="MobiDB-lite"/>
    </source>
</evidence>
<dbReference type="EMBL" id="BPLQ01000489">
    <property type="protein sequence ID" value="GIX71887.1"/>
    <property type="molecule type" value="Genomic_DNA"/>
</dbReference>
<gene>
    <name evidence="2" type="ORF">CDAR_439111</name>
</gene>
<feature type="compositionally biased region" description="Basic and acidic residues" evidence="1">
    <location>
        <begin position="1"/>
        <end position="11"/>
    </location>
</feature>
<protein>
    <submittedName>
        <fullName evidence="2">Uncharacterized protein</fullName>
    </submittedName>
</protein>
<accession>A0AAV4MHE7</accession>
<proteinExistence type="predicted"/>
<keyword evidence="3" id="KW-1185">Reference proteome</keyword>